<reference evidence="2 3" key="1">
    <citation type="submission" date="2023-07" db="EMBL/GenBank/DDBJ databases">
        <title>Sorghum-associated microbial communities from plants grown in Nebraska, USA.</title>
        <authorList>
            <person name="Schachtman D."/>
        </authorList>
    </citation>
    <scope>NUCLEOTIDE SEQUENCE [LARGE SCALE GENOMIC DNA]</scope>
    <source>
        <strain evidence="2 3">4138</strain>
    </source>
</reference>
<proteinExistence type="predicted"/>
<feature type="domain" description="YdhG-like" evidence="1">
    <location>
        <begin position="15"/>
        <end position="107"/>
    </location>
</feature>
<gene>
    <name evidence="2" type="ORF">J2W69_001766</name>
</gene>
<evidence type="ECO:0000259" key="1">
    <source>
        <dbReference type="Pfam" id="PF08818"/>
    </source>
</evidence>
<dbReference type="Pfam" id="PF08818">
    <property type="entry name" value="DUF1801"/>
    <property type="match status" value="1"/>
</dbReference>
<accession>A0ABU1VZE7</accession>
<dbReference type="Proteomes" id="UP001257909">
    <property type="component" value="Unassembled WGS sequence"/>
</dbReference>
<keyword evidence="3" id="KW-1185">Reference proteome</keyword>
<name>A0ABU1VZE7_9GAMM</name>
<evidence type="ECO:0000313" key="3">
    <source>
        <dbReference type="Proteomes" id="UP001257909"/>
    </source>
</evidence>
<dbReference type="Gene3D" id="3.90.1150.200">
    <property type="match status" value="1"/>
</dbReference>
<dbReference type="EMBL" id="JAVDWR010000004">
    <property type="protein sequence ID" value="MDR7120828.1"/>
    <property type="molecule type" value="Genomic_DNA"/>
</dbReference>
<organism evidence="2 3">
    <name type="scientific">Rheinheimera soli</name>
    <dbReference type="NCBI Taxonomy" id="443616"/>
    <lineage>
        <taxon>Bacteria</taxon>
        <taxon>Pseudomonadati</taxon>
        <taxon>Pseudomonadota</taxon>
        <taxon>Gammaproteobacteria</taxon>
        <taxon>Chromatiales</taxon>
        <taxon>Chromatiaceae</taxon>
        <taxon>Rheinheimera</taxon>
    </lineage>
</organism>
<protein>
    <submittedName>
        <fullName evidence="2">Uncharacterized protein YdhG (YjbR/CyaY superfamily)</fullName>
    </submittedName>
</protein>
<dbReference type="SUPFAM" id="SSF159888">
    <property type="entry name" value="YdhG-like"/>
    <property type="match status" value="1"/>
</dbReference>
<sequence>MDLADYLAALPEQRRLRLEVLITEIKRLYPDAQESLLYSMPTYQWQQGWVAVANQKGYVSLYTCSPEHLLQFQQKHPGIKCGKGCINFKDKDPLPLQDLQQVITSAMTAS</sequence>
<dbReference type="RefSeq" id="WP_310276856.1">
    <property type="nucleotide sequence ID" value="NZ_JAVDWR010000004.1"/>
</dbReference>
<evidence type="ECO:0000313" key="2">
    <source>
        <dbReference type="EMBL" id="MDR7120828.1"/>
    </source>
</evidence>
<comment type="caution">
    <text evidence="2">The sequence shown here is derived from an EMBL/GenBank/DDBJ whole genome shotgun (WGS) entry which is preliminary data.</text>
</comment>
<dbReference type="InterPro" id="IPR014922">
    <property type="entry name" value="YdhG-like"/>
</dbReference>